<feature type="compositionally biased region" description="Polar residues" evidence="1">
    <location>
        <begin position="1"/>
        <end position="25"/>
    </location>
</feature>
<dbReference type="VEuPathDB" id="TrichDB:TRFO_19898"/>
<accession>A0A1J4KHC6</accession>
<dbReference type="OrthoDB" id="21124at2759"/>
<dbReference type="Gene3D" id="1.20.930.10">
    <property type="entry name" value="Conserved domain common to transcription factors TFIIS, elongin A, CRSP70"/>
    <property type="match status" value="1"/>
</dbReference>
<gene>
    <name evidence="2" type="ORF">TRFO_19898</name>
</gene>
<feature type="region of interest" description="Disordered" evidence="1">
    <location>
        <begin position="311"/>
        <end position="344"/>
    </location>
</feature>
<dbReference type="AlphaFoldDB" id="A0A1J4KHC6"/>
<dbReference type="EMBL" id="MLAK01000603">
    <property type="protein sequence ID" value="OHT10761.1"/>
    <property type="molecule type" value="Genomic_DNA"/>
</dbReference>
<comment type="caution">
    <text evidence="2">The sequence shown here is derived from an EMBL/GenBank/DDBJ whole genome shotgun (WGS) entry which is preliminary data.</text>
</comment>
<dbReference type="InterPro" id="IPR035441">
    <property type="entry name" value="TFIIS/LEDGF_dom_sf"/>
</dbReference>
<protein>
    <submittedName>
        <fullName evidence="2">Uncharacterized protein</fullName>
    </submittedName>
</protein>
<evidence type="ECO:0000313" key="3">
    <source>
        <dbReference type="Proteomes" id="UP000179807"/>
    </source>
</evidence>
<feature type="compositionally biased region" description="Basic and acidic residues" evidence="1">
    <location>
        <begin position="315"/>
        <end position="339"/>
    </location>
</feature>
<feature type="region of interest" description="Disordered" evidence="1">
    <location>
        <begin position="1"/>
        <end position="108"/>
    </location>
</feature>
<name>A0A1J4KHC6_9EUKA</name>
<dbReference type="RefSeq" id="XP_068363897.1">
    <property type="nucleotide sequence ID" value="XM_068501081.1"/>
</dbReference>
<organism evidence="2 3">
    <name type="scientific">Tritrichomonas foetus</name>
    <dbReference type="NCBI Taxonomy" id="1144522"/>
    <lineage>
        <taxon>Eukaryota</taxon>
        <taxon>Metamonada</taxon>
        <taxon>Parabasalia</taxon>
        <taxon>Tritrichomonadida</taxon>
        <taxon>Tritrichomonadidae</taxon>
        <taxon>Tritrichomonas</taxon>
    </lineage>
</organism>
<evidence type="ECO:0000313" key="2">
    <source>
        <dbReference type="EMBL" id="OHT10761.1"/>
    </source>
</evidence>
<evidence type="ECO:0000256" key="1">
    <source>
        <dbReference type="SAM" id="MobiDB-lite"/>
    </source>
</evidence>
<sequence length="361" mass="41695">MSDSDLSGSESDNEQTQQRSIISNTKKLELSDDDEINHPAKNISKSPQNSDSDTEDRRQNLVNDDNFVENDDGNNSEHYTEEEEKREKKKGRRRKEKLTGGDDPDSIVDKETQELVKSITKGRSVQYMKNEKDDAEWEEEARQVLSKIKEAIDQDITSYQNGKMPFARIRYLKELKVKLQNPKLTKMLLNNHLLQFFAAMISPYPLREGQTEPDYPNKGLRTDVVKILLQLPVKEKHFEDTANNEGTIISVLQDMPTIEGEELQSLISQVLSKFLRIVTHADDNEGDQTSLTIDKKEAYELKASTRFEYSGKNTSKNERRLEKKAKEFRRSTGADRPRDYVPQPRLINKNIKAAKKKLFRE</sequence>
<dbReference type="GeneID" id="94835785"/>
<dbReference type="Proteomes" id="UP000179807">
    <property type="component" value="Unassembled WGS sequence"/>
</dbReference>
<proteinExistence type="predicted"/>
<feature type="compositionally biased region" description="Acidic residues" evidence="1">
    <location>
        <begin position="66"/>
        <end position="84"/>
    </location>
</feature>
<reference evidence="2" key="1">
    <citation type="submission" date="2016-10" db="EMBL/GenBank/DDBJ databases">
        <authorList>
            <person name="Benchimol M."/>
            <person name="Almeida L.G."/>
            <person name="Vasconcelos A.T."/>
            <person name="Perreira-Neves A."/>
            <person name="Rosa I.A."/>
            <person name="Tasca T."/>
            <person name="Bogo M.R."/>
            <person name="de Souza W."/>
        </authorList>
    </citation>
    <scope>NUCLEOTIDE SEQUENCE [LARGE SCALE GENOMIC DNA]</scope>
    <source>
        <strain evidence="2">K</strain>
    </source>
</reference>
<feature type="compositionally biased region" description="Basic residues" evidence="1">
    <location>
        <begin position="87"/>
        <end position="96"/>
    </location>
</feature>
<keyword evidence="3" id="KW-1185">Reference proteome</keyword>